<dbReference type="PROSITE" id="PS51710">
    <property type="entry name" value="G_OBG"/>
    <property type="match status" value="1"/>
</dbReference>
<dbReference type="GO" id="GO:0003924">
    <property type="term" value="F:GTPase activity"/>
    <property type="evidence" value="ECO:0007669"/>
    <property type="project" value="UniProtKB-UniRule"/>
</dbReference>
<dbReference type="GO" id="GO:0000287">
    <property type="term" value="F:magnesium ion binding"/>
    <property type="evidence" value="ECO:0007669"/>
    <property type="project" value="InterPro"/>
</dbReference>
<keyword evidence="2 8" id="KW-0963">Cytoplasm</keyword>
<dbReference type="EMBL" id="JACNLL010000066">
    <property type="protein sequence ID" value="MBC8199848.1"/>
    <property type="molecule type" value="Genomic_DNA"/>
</dbReference>
<evidence type="ECO:0000256" key="6">
    <source>
        <dbReference type="ARBA" id="ARBA00022842"/>
    </source>
</evidence>
<reference evidence="11 12" key="1">
    <citation type="submission" date="2020-08" db="EMBL/GenBank/DDBJ databases">
        <title>Bridging the membrane lipid divide: bacteria of the FCB group superphylum have the potential to synthesize archaeal ether lipids.</title>
        <authorList>
            <person name="Villanueva L."/>
            <person name="Von Meijenfeldt F.A.B."/>
            <person name="Westbye A.B."/>
            <person name="Yadav S."/>
            <person name="Hopmans E.C."/>
            <person name="Dutilh B.E."/>
            <person name="Sinninghe Damste J.S."/>
        </authorList>
    </citation>
    <scope>NUCLEOTIDE SEQUENCE [LARGE SCALE GENOMIC DNA]</scope>
    <source>
        <strain evidence="11">NIOZ-UU82</strain>
    </source>
</reference>
<comment type="similarity">
    <text evidence="1 8">Belongs to the TRAFAC class OBG-HflX-like GTPase superfamily. OBG GTPase family.</text>
</comment>
<name>A0A8J6N7J8_9BACT</name>
<keyword evidence="7 8" id="KW-0342">GTP-binding</keyword>
<dbReference type="NCBIfam" id="TIGR02729">
    <property type="entry name" value="Obg_CgtA"/>
    <property type="match status" value="1"/>
</dbReference>
<organism evidence="11 12">
    <name type="scientific">Candidatus Desulfaltia bathyphila</name>
    <dbReference type="NCBI Taxonomy" id="2841697"/>
    <lineage>
        <taxon>Bacteria</taxon>
        <taxon>Pseudomonadati</taxon>
        <taxon>Thermodesulfobacteriota</taxon>
        <taxon>Desulfobacteria</taxon>
        <taxon>Desulfobacterales</taxon>
        <taxon>Desulfobacterales incertae sedis</taxon>
        <taxon>Candidatus Desulfaltia</taxon>
    </lineage>
</organism>
<comment type="function">
    <text evidence="8">An essential GTPase which binds GTP, GDP and possibly (p)ppGpp with moderate affinity, with high nucleotide exchange rates and a fairly low GTP hydrolysis rate. Plays a role in control of the cell cycle, stress response, ribosome biogenesis and in those bacteria that undergo differentiation, in morphogenesis control.</text>
</comment>
<evidence type="ECO:0000256" key="4">
    <source>
        <dbReference type="ARBA" id="ARBA00022741"/>
    </source>
</evidence>
<dbReference type="SUPFAM" id="SSF82051">
    <property type="entry name" value="Obg GTP-binding protein N-terminal domain"/>
    <property type="match status" value="1"/>
</dbReference>
<dbReference type="PANTHER" id="PTHR11702">
    <property type="entry name" value="DEVELOPMENTALLY REGULATED GTP-BINDING PROTEIN-RELATED"/>
    <property type="match status" value="1"/>
</dbReference>
<dbReference type="Pfam" id="PF01018">
    <property type="entry name" value="GTP1_OBG"/>
    <property type="match status" value="1"/>
</dbReference>
<dbReference type="PRINTS" id="PR00326">
    <property type="entry name" value="GTP1OBG"/>
</dbReference>
<dbReference type="InterPro" id="IPR036726">
    <property type="entry name" value="GTP1_OBG_dom_sf"/>
</dbReference>
<evidence type="ECO:0000256" key="8">
    <source>
        <dbReference type="HAMAP-Rule" id="MF_01454"/>
    </source>
</evidence>
<feature type="binding site" evidence="8">
    <location>
        <begin position="213"/>
        <end position="216"/>
    </location>
    <ligand>
        <name>GTP</name>
        <dbReference type="ChEBI" id="CHEBI:37565"/>
    </ligand>
</feature>
<feature type="binding site" evidence="8">
    <location>
        <begin position="166"/>
        <end position="173"/>
    </location>
    <ligand>
        <name>GTP</name>
        <dbReference type="ChEBI" id="CHEBI:37565"/>
    </ligand>
</feature>
<feature type="binding site" evidence="8">
    <location>
        <begin position="191"/>
        <end position="195"/>
    </location>
    <ligand>
        <name>GTP</name>
        <dbReference type="ChEBI" id="CHEBI:37565"/>
    </ligand>
</feature>
<evidence type="ECO:0000256" key="7">
    <source>
        <dbReference type="ARBA" id="ARBA00023134"/>
    </source>
</evidence>
<comment type="subunit">
    <text evidence="8">Monomer.</text>
</comment>
<evidence type="ECO:0000256" key="1">
    <source>
        <dbReference type="ARBA" id="ARBA00007699"/>
    </source>
</evidence>
<feature type="domain" description="Obg" evidence="10">
    <location>
        <begin position="1"/>
        <end position="159"/>
    </location>
</feature>
<dbReference type="HAMAP" id="MF_01454">
    <property type="entry name" value="GTPase_Obg"/>
    <property type="match status" value="1"/>
</dbReference>
<dbReference type="InterPro" id="IPR045086">
    <property type="entry name" value="OBG_GTPase"/>
</dbReference>
<keyword evidence="6 8" id="KW-0460">Magnesium</keyword>
<dbReference type="InterPro" id="IPR006169">
    <property type="entry name" value="GTP1_OBG_dom"/>
</dbReference>
<comment type="caution">
    <text evidence="11">The sequence shown here is derived from an EMBL/GenBank/DDBJ whole genome shotgun (WGS) entry which is preliminary data.</text>
</comment>
<dbReference type="EC" id="3.6.5.-" evidence="8"/>
<keyword evidence="5 8" id="KW-0378">Hydrolase</keyword>
<evidence type="ECO:0000259" key="10">
    <source>
        <dbReference type="PROSITE" id="PS51883"/>
    </source>
</evidence>
<evidence type="ECO:0000313" key="11">
    <source>
        <dbReference type="EMBL" id="MBC8199848.1"/>
    </source>
</evidence>
<proteinExistence type="inferred from homology"/>
<comment type="cofactor">
    <cofactor evidence="8">
        <name>Mg(2+)</name>
        <dbReference type="ChEBI" id="CHEBI:18420"/>
    </cofactor>
</comment>
<dbReference type="PROSITE" id="PS51883">
    <property type="entry name" value="OBG"/>
    <property type="match status" value="1"/>
</dbReference>
<keyword evidence="3 8" id="KW-0479">Metal-binding</keyword>
<dbReference type="NCBIfam" id="NF008956">
    <property type="entry name" value="PRK12299.1"/>
    <property type="match status" value="1"/>
</dbReference>
<feature type="domain" description="OBG-type G" evidence="9">
    <location>
        <begin position="160"/>
        <end position="329"/>
    </location>
</feature>
<dbReference type="Pfam" id="PF01926">
    <property type="entry name" value="MMR_HSR1"/>
    <property type="match status" value="1"/>
</dbReference>
<evidence type="ECO:0000256" key="5">
    <source>
        <dbReference type="ARBA" id="ARBA00022801"/>
    </source>
</evidence>
<feature type="binding site" evidence="8">
    <location>
        <position position="173"/>
    </location>
    <ligand>
        <name>Mg(2+)</name>
        <dbReference type="ChEBI" id="CHEBI:18420"/>
    </ligand>
</feature>
<sequence>MKFIDEAIITVQSGDGGRGCVSFRREKFIPRGGPDGGDGGKGGNVVFVATSRKRTLYQFRYKNILKAKNGTGGQGKKKAGKNGKNLKIEIPIGTLVVDSETGQLIKDFVKPGEAFVIAKGGRGGQGNARFKSSTNRTPRFAQPGEPGETLTLKIELKLLADVGIIGLPNAGKSTLISVISSARPKIADYPFTTLTPNLGVVQTNKREPFVVADIPGLISGAHKGAGLGIRFLKHIERTRILVHLIDISSIDTNHPLNVYNTINMELALYSKNLAKKPQIVVLNKLDIPGAKEAANIFQSAAKEKNIALISAITGKGVNHLILQILEILDKTYE</sequence>
<feature type="binding site" evidence="8">
    <location>
        <position position="193"/>
    </location>
    <ligand>
        <name>Mg(2+)</name>
        <dbReference type="ChEBI" id="CHEBI:18420"/>
    </ligand>
</feature>
<evidence type="ECO:0000256" key="2">
    <source>
        <dbReference type="ARBA" id="ARBA00022490"/>
    </source>
</evidence>
<dbReference type="Gene3D" id="3.40.50.300">
    <property type="entry name" value="P-loop containing nucleotide triphosphate hydrolases"/>
    <property type="match status" value="1"/>
</dbReference>
<dbReference type="Gene3D" id="2.70.210.12">
    <property type="entry name" value="GTP1/OBG domain"/>
    <property type="match status" value="1"/>
</dbReference>
<protein>
    <recommendedName>
        <fullName evidence="8">GTPase Obg</fullName>
        <ecNumber evidence="8">3.6.5.-</ecNumber>
    </recommendedName>
    <alternativeName>
        <fullName evidence="8">GTP-binding protein Obg</fullName>
    </alternativeName>
</protein>
<feature type="binding site" evidence="8">
    <location>
        <begin position="310"/>
        <end position="312"/>
    </location>
    <ligand>
        <name>GTP</name>
        <dbReference type="ChEBI" id="CHEBI:37565"/>
    </ligand>
</feature>
<dbReference type="InterPro" id="IPR014100">
    <property type="entry name" value="GTP-bd_Obg/CgtA"/>
</dbReference>
<dbReference type="CDD" id="cd01898">
    <property type="entry name" value="Obg"/>
    <property type="match status" value="1"/>
</dbReference>
<dbReference type="InterPro" id="IPR027417">
    <property type="entry name" value="P-loop_NTPase"/>
</dbReference>
<dbReference type="PIRSF" id="PIRSF002401">
    <property type="entry name" value="GTP_bd_Obg/CgtA"/>
    <property type="match status" value="1"/>
</dbReference>
<dbReference type="GO" id="GO:0043022">
    <property type="term" value="F:ribosome binding"/>
    <property type="evidence" value="ECO:0007669"/>
    <property type="project" value="UniProtKB-ARBA"/>
</dbReference>
<evidence type="ECO:0000259" key="9">
    <source>
        <dbReference type="PROSITE" id="PS51710"/>
    </source>
</evidence>
<dbReference type="InterPro" id="IPR006073">
    <property type="entry name" value="GTP-bd"/>
</dbReference>
<evidence type="ECO:0000313" key="12">
    <source>
        <dbReference type="Proteomes" id="UP000603545"/>
    </source>
</evidence>
<dbReference type="FunFam" id="2.70.210.12:FF:000001">
    <property type="entry name" value="GTPase Obg"/>
    <property type="match status" value="1"/>
</dbReference>
<dbReference type="AlphaFoldDB" id="A0A8J6N7J8"/>
<keyword evidence="4 8" id="KW-0547">Nucleotide-binding</keyword>
<evidence type="ECO:0000256" key="3">
    <source>
        <dbReference type="ARBA" id="ARBA00022723"/>
    </source>
</evidence>
<dbReference type="SUPFAM" id="SSF52540">
    <property type="entry name" value="P-loop containing nucleoside triphosphate hydrolases"/>
    <property type="match status" value="1"/>
</dbReference>
<dbReference type="Proteomes" id="UP000603545">
    <property type="component" value="Unassembled WGS sequence"/>
</dbReference>
<gene>
    <name evidence="11" type="primary">obgE</name>
    <name evidence="8" type="synonym">obg</name>
    <name evidence="11" type="ORF">H8E80_07380</name>
</gene>
<accession>A0A8J6N7J8</accession>
<dbReference type="GO" id="GO:0005737">
    <property type="term" value="C:cytoplasm"/>
    <property type="evidence" value="ECO:0007669"/>
    <property type="project" value="UniProtKB-SubCell"/>
</dbReference>
<dbReference type="GO" id="GO:0005525">
    <property type="term" value="F:GTP binding"/>
    <property type="evidence" value="ECO:0007669"/>
    <property type="project" value="UniProtKB-UniRule"/>
</dbReference>
<dbReference type="NCBIfam" id="NF008955">
    <property type="entry name" value="PRK12297.1"/>
    <property type="match status" value="1"/>
</dbReference>
<dbReference type="GO" id="GO:0042254">
    <property type="term" value="P:ribosome biogenesis"/>
    <property type="evidence" value="ECO:0007669"/>
    <property type="project" value="UniProtKB-UniRule"/>
</dbReference>
<feature type="binding site" evidence="8">
    <location>
        <begin position="283"/>
        <end position="286"/>
    </location>
    <ligand>
        <name>GTP</name>
        <dbReference type="ChEBI" id="CHEBI:37565"/>
    </ligand>
</feature>
<dbReference type="PANTHER" id="PTHR11702:SF31">
    <property type="entry name" value="MITOCHONDRIAL RIBOSOME-ASSOCIATED GTPASE 2"/>
    <property type="match status" value="1"/>
</dbReference>
<comment type="subcellular location">
    <subcellularLocation>
        <location evidence="8">Cytoplasm</location>
    </subcellularLocation>
</comment>
<dbReference type="NCBIfam" id="NF008954">
    <property type="entry name" value="PRK12296.1"/>
    <property type="match status" value="1"/>
</dbReference>
<dbReference type="InterPro" id="IPR031167">
    <property type="entry name" value="G_OBG"/>
</dbReference>